<proteinExistence type="predicted"/>
<name>A0A2A6CFI9_PRIPA</name>
<evidence type="ECO:0000313" key="1">
    <source>
        <dbReference type="EnsemblMetazoa" id="PPA44885.1"/>
    </source>
</evidence>
<sequence>MRQSTNYLRDCASKAFPSLPFSDLVIKEGSRGANQERKENGNAPKKIVTSGQALAAARTLRVPSTAVATISCVAVMIHGEATCRMYVHPDTTLRNTMLS</sequence>
<gene>
    <name evidence="1" type="primary">WBGene00283254</name>
</gene>
<evidence type="ECO:0000313" key="2">
    <source>
        <dbReference type="Proteomes" id="UP000005239"/>
    </source>
</evidence>
<dbReference type="AlphaFoldDB" id="A0A2A6CFI9"/>
<accession>A0A2A6CFI9</accession>
<reference evidence="1" key="2">
    <citation type="submission" date="2022-06" db="UniProtKB">
        <authorList>
            <consortium name="EnsemblMetazoa"/>
        </authorList>
    </citation>
    <scope>IDENTIFICATION</scope>
    <source>
        <strain evidence="1">PS312</strain>
    </source>
</reference>
<organism evidence="1 2">
    <name type="scientific">Pristionchus pacificus</name>
    <name type="common">Parasitic nematode worm</name>
    <dbReference type="NCBI Taxonomy" id="54126"/>
    <lineage>
        <taxon>Eukaryota</taxon>
        <taxon>Metazoa</taxon>
        <taxon>Ecdysozoa</taxon>
        <taxon>Nematoda</taxon>
        <taxon>Chromadorea</taxon>
        <taxon>Rhabditida</taxon>
        <taxon>Rhabditina</taxon>
        <taxon>Diplogasteromorpha</taxon>
        <taxon>Diplogasteroidea</taxon>
        <taxon>Neodiplogasteridae</taxon>
        <taxon>Pristionchus</taxon>
    </lineage>
</organism>
<reference evidence="2" key="1">
    <citation type="journal article" date="2008" name="Nat. Genet.">
        <title>The Pristionchus pacificus genome provides a unique perspective on nematode lifestyle and parasitism.</title>
        <authorList>
            <person name="Dieterich C."/>
            <person name="Clifton S.W."/>
            <person name="Schuster L.N."/>
            <person name="Chinwalla A."/>
            <person name="Delehaunty K."/>
            <person name="Dinkelacker I."/>
            <person name="Fulton L."/>
            <person name="Fulton R."/>
            <person name="Godfrey J."/>
            <person name="Minx P."/>
            <person name="Mitreva M."/>
            <person name="Roeseler W."/>
            <person name="Tian H."/>
            <person name="Witte H."/>
            <person name="Yang S.P."/>
            <person name="Wilson R.K."/>
            <person name="Sommer R.J."/>
        </authorList>
    </citation>
    <scope>NUCLEOTIDE SEQUENCE [LARGE SCALE GENOMIC DNA]</scope>
    <source>
        <strain evidence="2">PS312</strain>
    </source>
</reference>
<protein>
    <submittedName>
        <fullName evidence="1">Uncharacterized protein</fullName>
    </submittedName>
</protein>
<keyword evidence="2" id="KW-1185">Reference proteome</keyword>
<dbReference type="Proteomes" id="UP000005239">
    <property type="component" value="Unassembled WGS sequence"/>
</dbReference>
<accession>A0A8R1UZU1</accession>
<dbReference type="EnsemblMetazoa" id="PPA44885.1">
    <property type="protein sequence ID" value="PPA44885.1"/>
    <property type="gene ID" value="WBGene00283254"/>
</dbReference>